<comment type="cofactor">
    <cofactor evidence="1 6">
        <name>pyridoxal 5'-phosphate</name>
        <dbReference type="ChEBI" id="CHEBI:597326"/>
    </cofactor>
</comment>
<organism evidence="8 9">
    <name type="scientific">Desulforhabdus amnigena</name>
    <dbReference type="NCBI Taxonomy" id="40218"/>
    <lineage>
        <taxon>Bacteria</taxon>
        <taxon>Pseudomonadati</taxon>
        <taxon>Thermodesulfobacteriota</taxon>
        <taxon>Syntrophobacteria</taxon>
        <taxon>Syntrophobacterales</taxon>
        <taxon>Syntrophobacteraceae</taxon>
        <taxon>Desulforhabdus</taxon>
    </lineage>
</organism>
<dbReference type="FunFam" id="3.40.640.10:FF:000033">
    <property type="entry name" value="Aspartate aminotransferase"/>
    <property type="match status" value="1"/>
</dbReference>
<dbReference type="Proteomes" id="UP001144372">
    <property type="component" value="Unassembled WGS sequence"/>
</dbReference>
<protein>
    <recommendedName>
        <fullName evidence="6">Aminotransferase</fullName>
        <ecNumber evidence="6">2.6.1.-</ecNumber>
    </recommendedName>
</protein>
<keyword evidence="9" id="KW-1185">Reference proteome</keyword>
<dbReference type="AlphaFoldDB" id="A0A9W6D5T3"/>
<dbReference type="InterPro" id="IPR015422">
    <property type="entry name" value="PyrdxlP-dep_Trfase_small"/>
</dbReference>
<dbReference type="EC" id="2.6.1.-" evidence="6"/>
<dbReference type="CDD" id="cd00609">
    <property type="entry name" value="AAT_like"/>
    <property type="match status" value="1"/>
</dbReference>
<gene>
    <name evidence="8" type="ORF">DAMNIGENAA_13290</name>
</gene>
<evidence type="ECO:0000256" key="5">
    <source>
        <dbReference type="ARBA" id="ARBA00022898"/>
    </source>
</evidence>
<dbReference type="InterPro" id="IPR050596">
    <property type="entry name" value="AspAT/PAT-like"/>
</dbReference>
<dbReference type="Gene3D" id="3.90.1150.10">
    <property type="entry name" value="Aspartate Aminotransferase, domain 1"/>
    <property type="match status" value="1"/>
</dbReference>
<proteinExistence type="inferred from homology"/>
<dbReference type="PANTHER" id="PTHR46383">
    <property type="entry name" value="ASPARTATE AMINOTRANSFERASE"/>
    <property type="match status" value="1"/>
</dbReference>
<dbReference type="InterPro" id="IPR004839">
    <property type="entry name" value="Aminotransferase_I/II_large"/>
</dbReference>
<dbReference type="Pfam" id="PF00155">
    <property type="entry name" value="Aminotran_1_2"/>
    <property type="match status" value="1"/>
</dbReference>
<dbReference type="GO" id="GO:0030170">
    <property type="term" value="F:pyridoxal phosphate binding"/>
    <property type="evidence" value="ECO:0007669"/>
    <property type="project" value="InterPro"/>
</dbReference>
<dbReference type="InterPro" id="IPR004838">
    <property type="entry name" value="NHTrfase_class1_PyrdxlP-BS"/>
</dbReference>
<keyword evidence="4 6" id="KW-0808">Transferase</keyword>
<dbReference type="SUPFAM" id="SSF53383">
    <property type="entry name" value="PLP-dependent transferases"/>
    <property type="match status" value="1"/>
</dbReference>
<dbReference type="GO" id="GO:0006520">
    <property type="term" value="P:amino acid metabolic process"/>
    <property type="evidence" value="ECO:0007669"/>
    <property type="project" value="InterPro"/>
</dbReference>
<evidence type="ECO:0000313" key="8">
    <source>
        <dbReference type="EMBL" id="GLI33896.1"/>
    </source>
</evidence>
<evidence type="ECO:0000256" key="4">
    <source>
        <dbReference type="ARBA" id="ARBA00022679"/>
    </source>
</evidence>
<comment type="caution">
    <text evidence="8">The sequence shown here is derived from an EMBL/GenBank/DDBJ whole genome shotgun (WGS) entry which is preliminary data.</text>
</comment>
<dbReference type="PROSITE" id="PS00105">
    <property type="entry name" value="AA_TRANSFER_CLASS_1"/>
    <property type="match status" value="1"/>
</dbReference>
<dbReference type="GO" id="GO:0008483">
    <property type="term" value="F:transaminase activity"/>
    <property type="evidence" value="ECO:0007669"/>
    <property type="project" value="UniProtKB-KW"/>
</dbReference>
<evidence type="ECO:0000259" key="7">
    <source>
        <dbReference type="Pfam" id="PF00155"/>
    </source>
</evidence>
<evidence type="ECO:0000256" key="1">
    <source>
        <dbReference type="ARBA" id="ARBA00001933"/>
    </source>
</evidence>
<reference evidence="8" key="1">
    <citation type="submission" date="2022-12" db="EMBL/GenBank/DDBJ databases">
        <title>Reference genome sequencing for broad-spectrum identification of bacterial and archaeal isolates by mass spectrometry.</title>
        <authorList>
            <person name="Sekiguchi Y."/>
            <person name="Tourlousse D.M."/>
        </authorList>
    </citation>
    <scope>NUCLEOTIDE SEQUENCE</scope>
    <source>
        <strain evidence="8">ASRB1</strain>
    </source>
</reference>
<dbReference type="Gene3D" id="3.40.640.10">
    <property type="entry name" value="Type I PLP-dependent aspartate aminotransferase-like (Major domain)"/>
    <property type="match status" value="1"/>
</dbReference>
<keyword evidence="5" id="KW-0663">Pyridoxal phosphate</keyword>
<feature type="domain" description="Aminotransferase class I/classII large" evidence="7">
    <location>
        <begin position="45"/>
        <end position="396"/>
    </location>
</feature>
<dbReference type="EMBL" id="BSDR01000001">
    <property type="protein sequence ID" value="GLI33896.1"/>
    <property type="molecule type" value="Genomic_DNA"/>
</dbReference>
<dbReference type="InterPro" id="IPR015424">
    <property type="entry name" value="PyrdxlP-dep_Trfase"/>
</dbReference>
<dbReference type="InterPro" id="IPR015421">
    <property type="entry name" value="PyrdxlP-dep_Trfase_major"/>
</dbReference>
<name>A0A9W6D5T3_9BACT</name>
<dbReference type="RefSeq" id="WP_281793159.1">
    <property type="nucleotide sequence ID" value="NZ_BSDR01000001.1"/>
</dbReference>
<evidence type="ECO:0000313" key="9">
    <source>
        <dbReference type="Proteomes" id="UP001144372"/>
    </source>
</evidence>
<accession>A0A9W6D5T3</accession>
<dbReference type="PANTHER" id="PTHR46383:SF1">
    <property type="entry name" value="ASPARTATE AMINOTRANSFERASE"/>
    <property type="match status" value="1"/>
</dbReference>
<sequence>MTFLRSALVASGKTYRTRGISHRVSQINISAIKEMPLIAAKVGGCVSLGQGIPSFPTPPHIVEAVCRTMKENPQSGKYTLGPGLPELREAVARHLRVQCGIEADPEREICITVGAMEALSAAILTVVERGDEVILPSPNYASHIEQVLLAEGVPVFVPLDESSWRLDVEGIRRAITPRTKAIVLCNPHNPTGANFPEEDLRKVAELAVEHDFFVISDETYDFLVYDNESHFSVTSLPELRDRLIATYSFSKKYAMTGWRVGYVYCSEGLLDQIMKVHDAMAICAPTLSQFAALAALEGPQECVSEIRTALQGRRDMVCERLDRLEDYFDYIKPRGAYYLMMRYKIPGVDSMTFALRLLHDARVITIPGAAFGPTGENLIRISFGGNEAEIHEAFDRMERWLSGHPFESP</sequence>
<evidence type="ECO:0000256" key="6">
    <source>
        <dbReference type="RuleBase" id="RU000481"/>
    </source>
</evidence>
<comment type="similarity">
    <text evidence="2 6">Belongs to the class-I pyridoxal-phosphate-dependent aminotransferase family.</text>
</comment>
<evidence type="ECO:0000256" key="3">
    <source>
        <dbReference type="ARBA" id="ARBA00022576"/>
    </source>
</evidence>
<evidence type="ECO:0000256" key="2">
    <source>
        <dbReference type="ARBA" id="ARBA00007441"/>
    </source>
</evidence>
<keyword evidence="3 6" id="KW-0032">Aminotransferase</keyword>